<name>A0A224YXT7_9ACAR</name>
<dbReference type="GO" id="GO:0071230">
    <property type="term" value="P:cellular response to amino acid stimulus"/>
    <property type="evidence" value="ECO:0007669"/>
    <property type="project" value="TreeGrafter"/>
</dbReference>
<dbReference type="EMBL" id="GFPF01011271">
    <property type="protein sequence ID" value="MAA22417.1"/>
    <property type="molecule type" value="Transcribed_RNA"/>
</dbReference>
<dbReference type="GO" id="GO:0005764">
    <property type="term" value="C:lysosome"/>
    <property type="evidence" value="ECO:0007669"/>
    <property type="project" value="UniProtKB-SubCell"/>
</dbReference>
<evidence type="ECO:0000256" key="4">
    <source>
        <dbReference type="ARBA" id="ARBA00022490"/>
    </source>
</evidence>
<dbReference type="GO" id="GO:0005085">
    <property type="term" value="F:guanyl-nucleotide exchange factor activity"/>
    <property type="evidence" value="ECO:0007669"/>
    <property type="project" value="TreeGrafter"/>
</dbReference>
<organism evidence="8">
    <name type="scientific">Rhipicephalus zambeziensis</name>
    <dbReference type="NCBI Taxonomy" id="60191"/>
    <lineage>
        <taxon>Eukaryota</taxon>
        <taxon>Metazoa</taxon>
        <taxon>Ecdysozoa</taxon>
        <taxon>Arthropoda</taxon>
        <taxon>Chelicerata</taxon>
        <taxon>Arachnida</taxon>
        <taxon>Acari</taxon>
        <taxon>Parasitiformes</taxon>
        <taxon>Ixodida</taxon>
        <taxon>Ixodoidea</taxon>
        <taxon>Ixodidae</taxon>
        <taxon>Rhipicephalinae</taxon>
        <taxon>Rhipicephalus</taxon>
        <taxon>Rhipicephalus</taxon>
    </lineage>
</organism>
<dbReference type="Gene3D" id="3.30.450.30">
    <property type="entry name" value="Dynein light chain 2a, cytoplasmic"/>
    <property type="match status" value="1"/>
</dbReference>
<feature type="transmembrane region" description="Helical" evidence="7">
    <location>
        <begin position="23"/>
        <end position="43"/>
    </location>
</feature>
<sequence length="167" mass="18239">MTQAVCHVTKQQRGRSRCRNHRNIRGVVGVLSVVLRFFSWASILRTVCIRTSTADKRAYGYIPYELTYLAHLCIDNMEAPLAKCLEEVVETGAVGIICADRHGLALHSSGPVQLKSAGVIATLASLAKEIDPSCDTTPTIHLESDSLDIMIQQKELVTVGVYSAAKK</sequence>
<evidence type="ECO:0000256" key="2">
    <source>
        <dbReference type="ARBA" id="ARBA00004496"/>
    </source>
</evidence>
<comment type="subcellular location">
    <subcellularLocation>
        <location evidence="2">Cytoplasm</location>
    </subcellularLocation>
    <subcellularLocation>
        <location evidence="1">Lysosome</location>
    </subcellularLocation>
</comment>
<evidence type="ECO:0000313" key="8">
    <source>
        <dbReference type="EMBL" id="MAA22417.1"/>
    </source>
</evidence>
<keyword evidence="7" id="KW-0812">Transmembrane</keyword>
<reference evidence="8" key="1">
    <citation type="journal article" date="2017" name="Parasit. Vectors">
        <title>Sialotranscriptomics of Rhipicephalus zambeziensis reveals intricate expression profiles of secretory proteins and suggests tight temporal transcriptional regulation during blood-feeding.</title>
        <authorList>
            <person name="de Castro M.H."/>
            <person name="de Klerk D."/>
            <person name="Pienaar R."/>
            <person name="Rees D.J.G."/>
            <person name="Mans B.J."/>
        </authorList>
    </citation>
    <scope>NUCLEOTIDE SEQUENCE</scope>
    <source>
        <tissue evidence="8">Salivary glands</tissue>
    </source>
</reference>
<evidence type="ECO:0000256" key="6">
    <source>
        <dbReference type="ARBA" id="ARBA00032692"/>
    </source>
</evidence>
<accession>A0A224YXT7</accession>
<evidence type="ECO:0000256" key="5">
    <source>
        <dbReference type="ARBA" id="ARBA00023228"/>
    </source>
</evidence>
<dbReference type="AlphaFoldDB" id="A0A224YXT7"/>
<keyword evidence="7" id="KW-0472">Membrane</keyword>
<dbReference type="Pfam" id="PF16672">
    <property type="entry name" value="LAMTOR5"/>
    <property type="match status" value="1"/>
</dbReference>
<dbReference type="GO" id="GO:0071986">
    <property type="term" value="C:Ragulator complex"/>
    <property type="evidence" value="ECO:0007669"/>
    <property type="project" value="InterPro"/>
</dbReference>
<dbReference type="GO" id="GO:0043066">
    <property type="term" value="P:negative regulation of apoptotic process"/>
    <property type="evidence" value="ECO:0007669"/>
    <property type="project" value="InterPro"/>
</dbReference>
<keyword evidence="4" id="KW-0963">Cytoplasm</keyword>
<protein>
    <recommendedName>
        <fullName evidence="6">Late endosomal/lysosomal adaptor and MAPK and MTOR activator 5</fullName>
    </recommendedName>
</protein>
<dbReference type="FunFam" id="3.30.450.30:FF:000005">
    <property type="entry name" value="Ragulator complex protein LAMTOR5 homolog"/>
    <property type="match status" value="1"/>
</dbReference>
<keyword evidence="7" id="KW-1133">Transmembrane helix</keyword>
<evidence type="ECO:0000256" key="1">
    <source>
        <dbReference type="ARBA" id="ARBA00004371"/>
    </source>
</evidence>
<evidence type="ECO:0000256" key="3">
    <source>
        <dbReference type="ARBA" id="ARBA00007795"/>
    </source>
</evidence>
<keyword evidence="5" id="KW-0458">Lysosome</keyword>
<dbReference type="PANTHER" id="PTHR13342:SF2">
    <property type="entry name" value="RAGULATOR COMPLEX PROTEIN LAMTOR5"/>
    <property type="match status" value="1"/>
</dbReference>
<comment type="similarity">
    <text evidence="3">Belongs to the LAMTOR5 family.</text>
</comment>
<proteinExistence type="inferred from homology"/>
<evidence type="ECO:0000256" key="7">
    <source>
        <dbReference type="SAM" id="Phobius"/>
    </source>
</evidence>
<dbReference type="InterPro" id="IPR024135">
    <property type="entry name" value="LAMTOR5"/>
</dbReference>
<dbReference type="PANTHER" id="PTHR13342">
    <property type="entry name" value="RAGULATOR COMPLEX PROTEIN LAMTOR5"/>
    <property type="match status" value="1"/>
</dbReference>
<dbReference type="GO" id="GO:1904263">
    <property type="term" value="P:positive regulation of TORC1 signaling"/>
    <property type="evidence" value="ECO:0007669"/>
    <property type="project" value="TreeGrafter"/>
</dbReference>